<dbReference type="SMART" id="SM00454">
    <property type="entry name" value="SAM"/>
    <property type="match status" value="2"/>
</dbReference>
<evidence type="ECO:0000313" key="4">
    <source>
        <dbReference type="Proteomes" id="UP001295444"/>
    </source>
</evidence>
<evidence type="ECO:0000313" key="3">
    <source>
        <dbReference type="EMBL" id="CAH2291898.1"/>
    </source>
</evidence>
<dbReference type="PROSITE" id="PS50105">
    <property type="entry name" value="SAM_DOMAIN"/>
    <property type="match status" value="2"/>
</dbReference>
<evidence type="ECO:0000259" key="2">
    <source>
        <dbReference type="PROSITE" id="PS50105"/>
    </source>
</evidence>
<feature type="compositionally biased region" description="Polar residues" evidence="1">
    <location>
        <begin position="1798"/>
        <end position="1818"/>
    </location>
</feature>
<dbReference type="EMBL" id="OW240916">
    <property type="protein sequence ID" value="CAH2291898.1"/>
    <property type="molecule type" value="Genomic_DNA"/>
</dbReference>
<name>A0AAD1S388_PELCU</name>
<dbReference type="SUPFAM" id="SSF48452">
    <property type="entry name" value="TPR-like"/>
    <property type="match status" value="1"/>
</dbReference>
<feature type="region of interest" description="Disordered" evidence="1">
    <location>
        <begin position="3370"/>
        <end position="3401"/>
    </location>
</feature>
<dbReference type="Proteomes" id="UP001295444">
    <property type="component" value="Chromosome 05"/>
</dbReference>
<feature type="compositionally biased region" description="Basic and acidic residues" evidence="1">
    <location>
        <begin position="201"/>
        <end position="220"/>
    </location>
</feature>
<dbReference type="InterPro" id="IPR013761">
    <property type="entry name" value="SAM/pointed_sf"/>
</dbReference>
<dbReference type="Gene3D" id="1.10.150.50">
    <property type="entry name" value="Transcription Factor, Ets-1"/>
    <property type="match status" value="2"/>
</dbReference>
<dbReference type="SUPFAM" id="SSF47769">
    <property type="entry name" value="SAM/Pointed domain"/>
    <property type="match status" value="2"/>
</dbReference>
<dbReference type="Pfam" id="PF00536">
    <property type="entry name" value="SAM_1"/>
    <property type="match status" value="1"/>
</dbReference>
<proteinExistence type="predicted"/>
<gene>
    <name evidence="3" type="ORF">PECUL_23A017803</name>
</gene>
<feature type="compositionally biased region" description="Basic and acidic residues" evidence="1">
    <location>
        <begin position="1788"/>
        <end position="1797"/>
    </location>
</feature>
<dbReference type="InterPro" id="IPR011990">
    <property type="entry name" value="TPR-like_helical_dom_sf"/>
</dbReference>
<dbReference type="GO" id="GO:0005737">
    <property type="term" value="C:cytoplasm"/>
    <property type="evidence" value="ECO:0007669"/>
    <property type="project" value="TreeGrafter"/>
</dbReference>
<accession>A0AAD1S388</accession>
<feature type="domain" description="SAM" evidence="2">
    <location>
        <begin position="102"/>
        <end position="145"/>
    </location>
</feature>
<feature type="region of interest" description="Disordered" evidence="1">
    <location>
        <begin position="3297"/>
        <end position="3320"/>
    </location>
</feature>
<organism evidence="3 4">
    <name type="scientific">Pelobates cultripes</name>
    <name type="common">Western spadefoot toad</name>
    <dbReference type="NCBI Taxonomy" id="61616"/>
    <lineage>
        <taxon>Eukaryota</taxon>
        <taxon>Metazoa</taxon>
        <taxon>Chordata</taxon>
        <taxon>Craniata</taxon>
        <taxon>Vertebrata</taxon>
        <taxon>Euteleostomi</taxon>
        <taxon>Amphibia</taxon>
        <taxon>Batrachia</taxon>
        <taxon>Anura</taxon>
        <taxon>Pelobatoidea</taxon>
        <taxon>Pelobatidae</taxon>
        <taxon>Pelobates</taxon>
    </lineage>
</organism>
<protein>
    <submittedName>
        <fullName evidence="3">Sterile alpha motif domain-containing 9-like</fullName>
    </submittedName>
</protein>
<dbReference type="PANTHER" id="PTHR16155">
    <property type="entry name" value="DED DOMAIN-CONTAINING PROTEIN"/>
    <property type="match status" value="1"/>
</dbReference>
<feature type="compositionally biased region" description="Basic and acidic residues" evidence="1">
    <location>
        <begin position="3300"/>
        <end position="3316"/>
    </location>
</feature>
<feature type="domain" description="SAM" evidence="2">
    <location>
        <begin position="1650"/>
        <end position="1695"/>
    </location>
</feature>
<feature type="region of interest" description="Disordered" evidence="1">
    <location>
        <begin position="195"/>
        <end position="224"/>
    </location>
</feature>
<evidence type="ECO:0000256" key="1">
    <source>
        <dbReference type="SAM" id="MobiDB-lite"/>
    </source>
</evidence>
<dbReference type="InterPro" id="IPR001660">
    <property type="entry name" value="SAM"/>
</dbReference>
<reference evidence="3" key="1">
    <citation type="submission" date="2022-03" db="EMBL/GenBank/DDBJ databases">
        <authorList>
            <person name="Alioto T."/>
            <person name="Alioto T."/>
            <person name="Gomez Garrido J."/>
        </authorList>
    </citation>
    <scope>NUCLEOTIDE SEQUENCE</scope>
</reference>
<feature type="region of interest" description="Disordered" evidence="1">
    <location>
        <begin position="1788"/>
        <end position="1858"/>
    </location>
</feature>
<keyword evidence="4" id="KW-1185">Reference proteome</keyword>
<sequence length="3471" mass="397994">MDVCVGQYVRMDVCVGHHAVWNSHTLPIECCPGTSQRCVRIRRTPAFDRLTQGRPPRACYVTAASFCPVEETVEGCSPREYTIPSLQLTPFSNYKDIPLDDWTEIHVTHWLKSIRLKEDYISKLYEAEVTGPVLKKITEKYLKRMCMKDGQIELLLISRDELLEQTVLGKSQQERCNSTGGNQKGADIIQKNAAMSPQEVPDQKAEKAKNHDLSKLEPKQSLKTSPFRPFDEIGNFRYVKNQILLPETGIIDLISPCHEYKSLATAVTLDKKQLQTKFTSEVVRFAAACLNVRTNGTIHFGIMDSVEAKGYEHGQIVGIPIQEKELYSDALNNLKECFPEPYEYAVARLCIRPPQFVEVIDKDSDEKLFVVEVDIVPLSCSVKGKKFQVRLPKYNKNKINYGKLTIYERNGTKTEPVKIEEELNAFEQRQREADIRREKAELLASSEMESYEDLGRKLSVLLTNGKQYFDDTQWYVVVSNKCEEQDLEYLKFLKDINILCVFDFDPESDSKGLCSRYKEYHATNIYSLESYSSECVKTKDEIVKNLCLFKQTCWIFCNGRTNFLGDDQPCDEHTWIRNKGRYFKRAVSLICDEIIKRGCFTVLFLLLSSVEKPIVEAFNEFYREMSGLEYITCIVENKDYYEHWSTLAQNSCTREELDQRSIVGMKLSHAAATVQKMLPTTDYHRRLPVFTGGFCILTVPEEERMHSLNILCLNECSNINQEKIDKKETQEFESFFYRGGKISWKHFWLAEQKKCGQIIERHGCTEVEDILNDILNKNTVKLPVARIKIVHHPGSGGSTVVRQILWKNKKHLRCAIVNASYPVTTVCEHTVKLREYEEKDMKQCLPVLLLLEDCEEEYIDDLKHYLGEAMRNNTNNSKPSFILLSCNRSNAPLRLCTNSTHDTVAITHKLNPEEERLFKAKADELSESFSSDLIISFVLMSHGFEKKYLKDFVENAMREIDHSSTETRLLRYVALLNHYVQNSYISLSHCEAFLGLKPYFATELNKLNSCNFLNSLSDQAKLILIELRENTSWISSIRILHPLIAEELLVQLSSNYPQSKIAMDLLQEESLLHHKFGQKDFVTFIRHLFLRRHRKSRGDNVDTIFSPLIEHVCNGEEAVEMAIKLLESAYVRFDKDALFAQQLARLHYKNERFEDAKKWAETAKSHCPHDSFILDTEGQVYKKWFNVNMDKYLKDKNCADVIHVMEMGLKSMECFKAAQKAAKSETDTMNYVGYFSEVDVGCRLLQLLSDLDVFNKEEGKKTELLKYLLTKYIPEDLKTSWAKIHGRLKGLYQNIYDGLEWISEEVGYFQTDKIDGEEARKGEDHIHNPRRWLMRKTKIFARFFKSHLIKGIDGGLLQEKQFVKKMSIYELGGGSATTILSLLSDSTKNEKPKKLETILDLYGPNVSLESLDNIDLINYIMCHIALGSVSTESTKLLPFQKLRDMSKRFLRERAQFPPSAYLIIFMLYWPDDKFDEHHNESVLTNAVKTARHLHELRLKNIPVRKKRTNVLFFLGKGCAYQKFIHRSTIEKMIEEPLNERFFRWDSDPKKNQKNLKIQNLLQKVSGWTENGKVYTKRKNGKEKIEVLSLNYSSVPNGNENVTFYVGFTYIGFVAYNVQVSRFCARRTNKFGAMAMDLQEAGDKKLPLDDWTESDVGDWLHSIRIKKEYIDKLVEEEVSGPVLKEINEEFLKNIGMKQGPIQLPVYIMNAVCSLAPVSSLLLRAGPGSTSVSSQCKSRESRGVIVRLSRDLQCELREELHGPARRRRELAGATDSIYTVLLKKRDELLSGHTPTKSEHGASTNSTTQNNIGKESVLQSGRDSKNKQETVSAHPVGSNTTDQKQEPDSEPGSTCAKTVKPLSLKTEADIDRNAVSNLPMDRKINQSPATIFRPFSKEVGNFRYVKNQVLEPETGIKDLIIPCHEYKSLVTAANLDRVRLQAKFACEVIRFGCACMNTRTNGTIHFGVMDSVEGKGYQHGEIVGIPVSDQDWYVDALDYIEKCFTKESHEAARSCIRPPKFIEVIQKESMEQRFVVEVDIVPQLISVKGKVFQVSLPKFNEKSNKVSQDKRAMYRRVGAKSEIVPEEDSVSFIQGLQHVDLKREQAECKSDSQISAPENLRRKLVLLTGGKEYMDDTLWYILVANKCEQHHLKDLNFLMRVNVFCVFDFDPDSDETGLCSKYKEHHARNIHSLISYSNENGLSRSELQKSLCLFDQTSWIFCNGRNNYRGGDEPCDEDTWIKTKKKYLKKAVSLICNDIFPKGSFIVIFFLMSPVEKPIVDAFHEFYSEMNGIEDIICIAEIKEYYNSWASLAQASCKMQILEQRSIVGIPLRHIDATVQNMFPVANSNRNLPVSSKGVCVLETPAEERMNSLEILCVNECNDKNLDHLTKEEVKELEGTYYRGGKISWKHFWLAEQKKCGEFIERDAFNKVQEMLKGILYENKVQLPVARIKIYHHPGSGGSTIARQVLWKNRRELRCAIVKSSCLFSEVSQHAVKFREYDEVNPNLCLPVLLLIEDCEEDYLDDLRHDLSEAMVCKKITSSKPCFILMSCKRSNAPEDLCKASPQDTVAVTHKLSEKEKLEFSEKAKELEKAFPNSEFILTFVLMSHEFNGHYVTQFVQNVLKGIDHASNVTRLMRYVALLNCYVQNSYISVSHCEAFLGLGVYTKDQHNVLRQYNFKSCLSEQARLLFIELRETTTWLNSIQIIHPLVAKEVLNQLSGRRPQSDIAKDLLEEKVLLQHRFGRDEFIKFIRDLFLRRHRKIRGDNVDSFFSPLIEHVCEVEKDTEKAIKLLEAAYERFDKDPFFAQQLARLNYKHEKFEEAKGWAEIAKSHLPGDSYILDTEGQVYKKWFKEDIELIELGLKSMECFRAAEKAAQSELDRMNNSGYFGEVEVGCRLLKKLSTYAVFSKDKIKDSTELLKYLLTDYIPEEIKKPWFKLHGRLKGLYQNIYNALEWIADDIGYFQSEKVDNGEQSNTVEEHVYSPRKWLLKKTEVFARFFSYELLASYPDVGPESQMVKKMNIYKLGGGSTANILSLLSDSKDDRAGIKLESILDLYPEDVSKAGLDDGSLKNYIMSHIALGCAKPGSSKLLSFQNLRELSKRFLNTRKSFSPCAYLLIFLLFWPDEKVDKKADADMDNILNLALQTARRLHDIKIKNIPVRKKRINVLFFLGQGHGLRKIMQRSKIEKQIEGPLNERRMKWINGDVWKLDSVHQLLKPVPGWTENGKVYARGHCEKQKIEILPLNISSVPHGNENVTFYLGFTYIGFVAYNIQPAARGSPSPLWTGGVIPVCGGTNQHTNRGLKDLPGEEHQKGDSPQDGRWPCARAARVMEMTLAYGEETNKAKKKIVYCYFTSLPEGTVRHRKARRPLTCTVNPAGDTSYKSQGPHAAAERNPAGLPPNLTWRDPVKTVTGMASSGLPYPRQSHRTTLCCINQPKKSRPARTHINGHYHSTNATLISAEIPSTQYESYGGN</sequence>
<dbReference type="PANTHER" id="PTHR16155:SF3">
    <property type="entry name" value="STERILE ALPHA MOTIF DOMAIN-CONTAINING PROTEIN 9-LIKE"/>
    <property type="match status" value="1"/>
</dbReference>